<sequence length="182" mass="19243">MSTTAHETTDQQLTAKHRALWASGDYPAVADDLIPTLAATLVDAAGVHAGQRVLDVGRRIATQRGVELDRVEAGAEPLPFADAGFDVMLSCVGAMFAPHHQAVADELIRVTRPGGTIGMINWAPPGFIGQLFATMKPYAPPPPPARAPPHCGATRSTSAPCSATASQRAQRLRPRPGHRTRS</sequence>
<dbReference type="SUPFAM" id="SSF53335">
    <property type="entry name" value="S-adenosyl-L-methionine-dependent methyltransferases"/>
    <property type="match status" value="1"/>
</dbReference>
<dbReference type="GO" id="GO:0032259">
    <property type="term" value="P:methylation"/>
    <property type="evidence" value="ECO:0007669"/>
    <property type="project" value="UniProtKB-KW"/>
</dbReference>
<dbReference type="InterPro" id="IPR013216">
    <property type="entry name" value="Methyltransf_11"/>
</dbReference>
<dbReference type="Proteomes" id="UP001596175">
    <property type="component" value="Unassembled WGS sequence"/>
</dbReference>
<dbReference type="EMBL" id="JBHSKG010000001">
    <property type="protein sequence ID" value="MFC5136722.1"/>
    <property type="molecule type" value="Genomic_DNA"/>
</dbReference>
<feature type="compositionally biased region" description="Polar residues" evidence="1">
    <location>
        <begin position="154"/>
        <end position="169"/>
    </location>
</feature>
<accession>A0ABV9Z6E1</accession>
<keyword evidence="3" id="KW-0808">Transferase</keyword>
<dbReference type="InterPro" id="IPR029063">
    <property type="entry name" value="SAM-dependent_MTases_sf"/>
</dbReference>
<evidence type="ECO:0000313" key="3">
    <source>
        <dbReference type="EMBL" id="MFC5136722.1"/>
    </source>
</evidence>
<gene>
    <name evidence="3" type="ORF">ACFPK1_00620</name>
</gene>
<dbReference type="Gene3D" id="3.40.50.150">
    <property type="entry name" value="Vaccinia Virus protein VP39"/>
    <property type="match status" value="1"/>
</dbReference>
<dbReference type="EC" id="2.1.1.-" evidence="3"/>
<dbReference type="Pfam" id="PF08241">
    <property type="entry name" value="Methyltransf_11"/>
    <property type="match status" value="1"/>
</dbReference>
<organism evidence="3 4">
    <name type="scientific">Actinomycetospora rhizophila</name>
    <dbReference type="NCBI Taxonomy" id="1416876"/>
    <lineage>
        <taxon>Bacteria</taxon>
        <taxon>Bacillati</taxon>
        <taxon>Actinomycetota</taxon>
        <taxon>Actinomycetes</taxon>
        <taxon>Pseudonocardiales</taxon>
        <taxon>Pseudonocardiaceae</taxon>
        <taxon>Actinomycetospora</taxon>
    </lineage>
</organism>
<name>A0ABV9Z6E1_9PSEU</name>
<feature type="domain" description="Methyltransferase type 11" evidence="2">
    <location>
        <begin position="41"/>
        <end position="117"/>
    </location>
</feature>
<comment type="caution">
    <text evidence="3">The sequence shown here is derived from an EMBL/GenBank/DDBJ whole genome shotgun (WGS) entry which is preliminary data.</text>
</comment>
<protein>
    <submittedName>
        <fullName evidence="3">Class I SAM-dependent methyltransferase</fullName>
        <ecNumber evidence="3">2.1.1.-</ecNumber>
    </submittedName>
</protein>
<feature type="compositionally biased region" description="Basic residues" evidence="1">
    <location>
        <begin position="170"/>
        <end position="182"/>
    </location>
</feature>
<evidence type="ECO:0000256" key="1">
    <source>
        <dbReference type="SAM" id="MobiDB-lite"/>
    </source>
</evidence>
<dbReference type="GO" id="GO:0008168">
    <property type="term" value="F:methyltransferase activity"/>
    <property type="evidence" value="ECO:0007669"/>
    <property type="project" value="UniProtKB-KW"/>
</dbReference>
<proteinExistence type="predicted"/>
<evidence type="ECO:0000259" key="2">
    <source>
        <dbReference type="Pfam" id="PF08241"/>
    </source>
</evidence>
<keyword evidence="4" id="KW-1185">Reference proteome</keyword>
<reference evidence="4" key="1">
    <citation type="journal article" date="2019" name="Int. J. Syst. Evol. Microbiol.">
        <title>The Global Catalogue of Microorganisms (GCM) 10K type strain sequencing project: providing services to taxonomists for standard genome sequencing and annotation.</title>
        <authorList>
            <consortium name="The Broad Institute Genomics Platform"/>
            <consortium name="The Broad Institute Genome Sequencing Center for Infectious Disease"/>
            <person name="Wu L."/>
            <person name="Ma J."/>
        </authorList>
    </citation>
    <scope>NUCLEOTIDE SEQUENCE [LARGE SCALE GENOMIC DNA]</scope>
    <source>
        <strain evidence="4">XZYJ18</strain>
    </source>
</reference>
<keyword evidence="3" id="KW-0489">Methyltransferase</keyword>
<dbReference type="RefSeq" id="WP_378018963.1">
    <property type="nucleotide sequence ID" value="NZ_JBHSKG010000001.1"/>
</dbReference>
<evidence type="ECO:0000313" key="4">
    <source>
        <dbReference type="Proteomes" id="UP001596175"/>
    </source>
</evidence>
<feature type="region of interest" description="Disordered" evidence="1">
    <location>
        <begin position="139"/>
        <end position="182"/>
    </location>
</feature>